<dbReference type="OrthoDB" id="76487at2759"/>
<dbReference type="PANTHER" id="PTHR45023:SF4">
    <property type="entry name" value="GLYCINE-RICH PROTEIN-RELATED"/>
    <property type="match status" value="1"/>
</dbReference>
<feature type="region of interest" description="Disordered" evidence="1">
    <location>
        <begin position="1"/>
        <end position="45"/>
    </location>
</feature>
<protein>
    <recommendedName>
        <fullName evidence="2">No apical meristem-associated C-terminal domain-containing protein</fullName>
    </recommendedName>
</protein>
<accession>A0A8H7QZ15</accession>
<dbReference type="PANTHER" id="PTHR45023">
    <property type="match status" value="1"/>
</dbReference>
<name>A0A8H7QZ15_9FUNG</name>
<sequence>MSINNESSFDNGNYSSNDASDDGKVHGIDDHEQSGNEDAGPSDASKLKRYRWRHEENVQVCKSWLRISEQAIHGNSMKAEPERNAKAFKNHWGNISAAVSKYCGCVAAIQRRNKSGNAAADELGDAFNLFQTKYRIHFAFYDCFLVLRSSPKWNDEMARRDAKIVRKQAVKAGNKRTITASCAPGSSAATEVGTSTVIAEDEDGESVGSIIARPKGRKKSKNHASMDKKITDSLANWEANQQQLADKYAVLMKKIDMANAIKQEKLAVNKKLLAVNQGMLYEKLFSVDLEKLKNDEKTLRFYKLSRKQALDRMEAEVENEILRAEDLNGEQ</sequence>
<comment type="caution">
    <text evidence="3">The sequence shown here is derived from an EMBL/GenBank/DDBJ whole genome shotgun (WGS) entry which is preliminary data.</text>
</comment>
<proteinExistence type="predicted"/>
<feature type="compositionally biased region" description="Basic and acidic residues" evidence="1">
    <location>
        <begin position="21"/>
        <end position="34"/>
    </location>
</feature>
<organism evidence="3 4">
    <name type="scientific">Mucor saturninus</name>
    <dbReference type="NCBI Taxonomy" id="64648"/>
    <lineage>
        <taxon>Eukaryota</taxon>
        <taxon>Fungi</taxon>
        <taxon>Fungi incertae sedis</taxon>
        <taxon>Mucoromycota</taxon>
        <taxon>Mucoromycotina</taxon>
        <taxon>Mucoromycetes</taxon>
        <taxon>Mucorales</taxon>
        <taxon>Mucorineae</taxon>
        <taxon>Mucoraceae</taxon>
        <taxon>Mucor</taxon>
    </lineage>
</organism>
<evidence type="ECO:0000313" key="3">
    <source>
        <dbReference type="EMBL" id="KAG2201288.1"/>
    </source>
</evidence>
<feature type="compositionally biased region" description="Polar residues" evidence="1">
    <location>
        <begin position="1"/>
        <end position="18"/>
    </location>
</feature>
<dbReference type="Pfam" id="PF14303">
    <property type="entry name" value="NAM-associated"/>
    <property type="match status" value="1"/>
</dbReference>
<keyword evidence="4" id="KW-1185">Reference proteome</keyword>
<gene>
    <name evidence="3" type="ORF">INT47_006791</name>
</gene>
<evidence type="ECO:0000259" key="2">
    <source>
        <dbReference type="Pfam" id="PF14303"/>
    </source>
</evidence>
<evidence type="ECO:0000256" key="1">
    <source>
        <dbReference type="SAM" id="MobiDB-lite"/>
    </source>
</evidence>
<dbReference type="EMBL" id="JAEPRD010000073">
    <property type="protein sequence ID" value="KAG2201288.1"/>
    <property type="molecule type" value="Genomic_DNA"/>
</dbReference>
<evidence type="ECO:0000313" key="4">
    <source>
        <dbReference type="Proteomes" id="UP000603453"/>
    </source>
</evidence>
<reference evidence="3" key="1">
    <citation type="submission" date="2020-12" db="EMBL/GenBank/DDBJ databases">
        <title>Metabolic potential, ecology and presence of endohyphal bacteria is reflected in genomic diversity of Mucoromycotina.</title>
        <authorList>
            <person name="Muszewska A."/>
            <person name="Okrasinska A."/>
            <person name="Steczkiewicz K."/>
            <person name="Drgas O."/>
            <person name="Orlowska M."/>
            <person name="Perlinska-Lenart U."/>
            <person name="Aleksandrzak-Piekarczyk T."/>
            <person name="Szatraj K."/>
            <person name="Zielenkiewicz U."/>
            <person name="Pilsyk S."/>
            <person name="Malc E."/>
            <person name="Mieczkowski P."/>
            <person name="Kruszewska J.S."/>
            <person name="Biernat P."/>
            <person name="Pawlowska J."/>
        </authorList>
    </citation>
    <scope>NUCLEOTIDE SEQUENCE</scope>
    <source>
        <strain evidence="3">WA0000017839</strain>
    </source>
</reference>
<dbReference type="AlphaFoldDB" id="A0A8H7QZ15"/>
<feature type="domain" description="No apical meristem-associated C-terminal" evidence="2">
    <location>
        <begin position="137"/>
        <end position="308"/>
    </location>
</feature>
<dbReference type="InterPro" id="IPR029466">
    <property type="entry name" value="NAM-associated_C"/>
</dbReference>
<dbReference type="Proteomes" id="UP000603453">
    <property type="component" value="Unassembled WGS sequence"/>
</dbReference>